<dbReference type="Pfam" id="PF08522">
    <property type="entry name" value="BT_3987-like_N"/>
    <property type="match status" value="1"/>
</dbReference>
<keyword evidence="1" id="KW-0732">Signal</keyword>
<dbReference type="Pfam" id="PF13385">
    <property type="entry name" value="Laminin_G_3"/>
    <property type="match status" value="1"/>
</dbReference>
<evidence type="ECO:0000313" key="4">
    <source>
        <dbReference type="Proteomes" id="UP001141933"/>
    </source>
</evidence>
<gene>
    <name evidence="3" type="ORF">O6P32_09920</name>
</gene>
<protein>
    <submittedName>
        <fullName evidence="3">DUF1735 domain-containing protein</fullName>
    </submittedName>
</protein>
<keyword evidence="4" id="KW-1185">Reference proteome</keyword>
<proteinExistence type="predicted"/>
<dbReference type="Proteomes" id="UP001141933">
    <property type="component" value="Unassembled WGS sequence"/>
</dbReference>
<dbReference type="Gene3D" id="2.60.40.1740">
    <property type="entry name" value="hypothetical protein (bacova_03559)"/>
    <property type="match status" value="1"/>
</dbReference>
<name>A0ABT4PJ02_9BACT</name>
<dbReference type="EMBL" id="JAPZVM010000008">
    <property type="protein sequence ID" value="MCZ8373018.1"/>
    <property type="molecule type" value="Genomic_DNA"/>
</dbReference>
<evidence type="ECO:0000313" key="3">
    <source>
        <dbReference type="EMBL" id="MCZ8373018.1"/>
    </source>
</evidence>
<feature type="domain" description="BT-3987-like N-terminal" evidence="2">
    <location>
        <begin position="29"/>
        <end position="143"/>
    </location>
</feature>
<dbReference type="SUPFAM" id="SSF49899">
    <property type="entry name" value="Concanavalin A-like lectins/glucanases"/>
    <property type="match status" value="1"/>
</dbReference>
<dbReference type="RefSeq" id="WP_269878317.1">
    <property type="nucleotide sequence ID" value="NZ_JAPZVM010000008.1"/>
</dbReference>
<feature type="chain" id="PRO_5047372795" evidence="1">
    <location>
        <begin position="22"/>
        <end position="368"/>
    </location>
</feature>
<evidence type="ECO:0000259" key="2">
    <source>
        <dbReference type="Pfam" id="PF08522"/>
    </source>
</evidence>
<feature type="signal peptide" evidence="1">
    <location>
        <begin position="1"/>
        <end position="21"/>
    </location>
</feature>
<evidence type="ECO:0000256" key="1">
    <source>
        <dbReference type="SAM" id="SignalP"/>
    </source>
</evidence>
<dbReference type="Gene3D" id="2.60.120.200">
    <property type="match status" value="1"/>
</dbReference>
<dbReference type="InterPro" id="IPR013728">
    <property type="entry name" value="BT_3987-like_N"/>
</dbReference>
<sequence>MKKLFVSICAVALFCLAGCKAEYDPITENIYIADAENVNYKRLTIDNEGGSTSFSVRMSAPAQSQVKATLHSDPAVLEEYNKLNGTNYLPLPEHLYSLSEEEITIEPGKLSASPIKININPLDETVNDADKYAIPVSIAGVSGTSLLEASSHLVIVLDRVIVTNILKNAKFSKFELPSDTEAAKDMSKWTIEFLFRVDQLYRNQQLFWVDDRKNVNSVFVRLAEFDHPVDELQFKLNNTPCYGPTRYQANVWHHVAIVYDGVSYRIFKDGKLDLQIGAGTNAGLTCSWRYFEITAKSMSELRVWSCARTESEIANNMYAVNPDTEYLELYWKINEGEGSVIHDYAKYHHDMTATGTWVPGQRFPENME</sequence>
<dbReference type="InterPro" id="IPR013320">
    <property type="entry name" value="ConA-like_dom_sf"/>
</dbReference>
<reference evidence="3" key="1">
    <citation type="submission" date="2022-12" db="EMBL/GenBank/DDBJ databases">
        <title>Phocaeicola acetigenes sp. nov., isolated feces from a healthy human.</title>
        <authorList>
            <person name="Do H."/>
            <person name="Ha Y.B."/>
            <person name="Kim J.-S."/>
            <person name="Suh M.K."/>
            <person name="Kim H.S."/>
            <person name="Lee J.-S."/>
        </authorList>
    </citation>
    <scope>NUCLEOTIDE SEQUENCE</scope>
    <source>
        <strain evidence="3">KGMB11183</strain>
    </source>
</reference>
<comment type="caution">
    <text evidence="3">The sequence shown here is derived from an EMBL/GenBank/DDBJ whole genome shotgun (WGS) entry which is preliminary data.</text>
</comment>
<organism evidence="3 4">
    <name type="scientific">Phocaeicola acetigenes</name>
    <dbReference type="NCBI Taxonomy" id="3016083"/>
    <lineage>
        <taxon>Bacteria</taxon>
        <taxon>Pseudomonadati</taxon>
        <taxon>Bacteroidota</taxon>
        <taxon>Bacteroidia</taxon>
        <taxon>Bacteroidales</taxon>
        <taxon>Bacteroidaceae</taxon>
        <taxon>Phocaeicola</taxon>
    </lineage>
</organism>
<accession>A0ABT4PJ02</accession>